<dbReference type="EMBL" id="ASPP01034527">
    <property type="protein sequence ID" value="ETO02948.1"/>
    <property type="molecule type" value="Genomic_DNA"/>
</dbReference>
<evidence type="ECO:0000256" key="1">
    <source>
        <dbReference type="SAM" id="MobiDB-lite"/>
    </source>
</evidence>
<evidence type="ECO:0000313" key="3">
    <source>
        <dbReference type="EMBL" id="ETO02948.1"/>
    </source>
</evidence>
<dbReference type="PROSITE" id="PS50208">
    <property type="entry name" value="CASPASE_P20"/>
    <property type="match status" value="1"/>
</dbReference>
<keyword evidence="4" id="KW-1185">Reference proteome</keyword>
<reference evidence="3 4" key="1">
    <citation type="journal article" date="2013" name="Curr. Biol.">
        <title>The Genome of the Foraminiferan Reticulomyxa filosa.</title>
        <authorList>
            <person name="Glockner G."/>
            <person name="Hulsmann N."/>
            <person name="Schleicher M."/>
            <person name="Noegel A.A."/>
            <person name="Eichinger L."/>
            <person name="Gallinger C."/>
            <person name="Pawlowski J."/>
            <person name="Sierra R."/>
            <person name="Euteneuer U."/>
            <person name="Pillet L."/>
            <person name="Moustafa A."/>
            <person name="Platzer M."/>
            <person name="Groth M."/>
            <person name="Szafranski K."/>
            <person name="Schliwa M."/>
        </authorList>
    </citation>
    <scope>NUCLEOTIDE SEQUENCE [LARGE SCALE GENOMIC DNA]</scope>
</reference>
<dbReference type="AlphaFoldDB" id="X6LM04"/>
<dbReference type="InterPro" id="IPR001309">
    <property type="entry name" value="Pept_C14_p20"/>
</dbReference>
<proteinExistence type="predicted"/>
<dbReference type="Pfam" id="PF00656">
    <property type="entry name" value="Peptidase_C14"/>
    <property type="match status" value="1"/>
</dbReference>
<dbReference type="SUPFAM" id="SSF52129">
    <property type="entry name" value="Caspase-like"/>
    <property type="match status" value="1"/>
</dbReference>
<feature type="compositionally biased region" description="Acidic residues" evidence="1">
    <location>
        <begin position="60"/>
        <end position="92"/>
    </location>
</feature>
<accession>X6LM04</accession>
<dbReference type="Proteomes" id="UP000023152">
    <property type="component" value="Unassembled WGS sequence"/>
</dbReference>
<gene>
    <name evidence="3" type="ORF">RFI_34462</name>
</gene>
<sequence length="510" mass="60306">MTFQNTLPYPLKNCVVILSEDNTFVHIIGGINDEYQLMSTHIITEVSELLSKEKGIEWKVEEDEEENKESEEESEEEEDEEEENEEEEEKEIDSEMSKLVKNKEVKEHFNKVMKWWNEREQKDKTKIIEKFKTLSNEQFGEWLLNQHKWKNQIIKDDIDSICFFIDVYLAMITTNEDKKKEKELTTYVKVDEREALIKMKELTFEELLYQSYHCLERKDIQKMKNEHVKLDLTNIKDKIIESDNDVKREFKKNELSFKIILTPFQPIINGKTKTIKNALVIMIAISEYNDNTQWPNLPNVKEKDLKNFEQLFQKELNYTFEWSQSTQMIRQGVQSFLTKTIAKHDLHENTNKYDGLIIIICGHGEDGNMLVASDGKYISIDEMRASFNCYKMEAFKDLPKILIIDSCRGENIPKSYEIVTRGNKMLHGHNDDGFLIIWSTTKGHRVVDLSLLSQCMKNVVTSKYKSGYPFKRMLEDIRTEIRTNKSSEWYCVESQDTTNYDIIFQQRKPV</sequence>
<dbReference type="InterPro" id="IPR011600">
    <property type="entry name" value="Pept_C14_caspase"/>
</dbReference>
<dbReference type="GO" id="GO:0004197">
    <property type="term" value="F:cysteine-type endopeptidase activity"/>
    <property type="evidence" value="ECO:0007669"/>
    <property type="project" value="InterPro"/>
</dbReference>
<name>X6LM04_RETFI</name>
<feature type="domain" description="Caspase family p20" evidence="2">
    <location>
        <begin position="339"/>
        <end position="411"/>
    </location>
</feature>
<comment type="caution">
    <text evidence="3">The sequence shown here is derived from an EMBL/GenBank/DDBJ whole genome shotgun (WGS) entry which is preliminary data.</text>
</comment>
<dbReference type="Gene3D" id="3.40.50.1460">
    <property type="match status" value="1"/>
</dbReference>
<dbReference type="OrthoDB" id="10004338at2759"/>
<organism evidence="3 4">
    <name type="scientific">Reticulomyxa filosa</name>
    <dbReference type="NCBI Taxonomy" id="46433"/>
    <lineage>
        <taxon>Eukaryota</taxon>
        <taxon>Sar</taxon>
        <taxon>Rhizaria</taxon>
        <taxon>Retaria</taxon>
        <taxon>Foraminifera</taxon>
        <taxon>Monothalamids</taxon>
        <taxon>Reticulomyxidae</taxon>
        <taxon>Reticulomyxa</taxon>
    </lineage>
</organism>
<evidence type="ECO:0000313" key="4">
    <source>
        <dbReference type="Proteomes" id="UP000023152"/>
    </source>
</evidence>
<dbReference type="InterPro" id="IPR029030">
    <property type="entry name" value="Caspase-like_dom_sf"/>
</dbReference>
<protein>
    <recommendedName>
        <fullName evidence="2">Caspase family p20 domain-containing protein</fullName>
    </recommendedName>
</protein>
<dbReference type="GO" id="GO:0006508">
    <property type="term" value="P:proteolysis"/>
    <property type="evidence" value="ECO:0007669"/>
    <property type="project" value="InterPro"/>
</dbReference>
<evidence type="ECO:0000259" key="2">
    <source>
        <dbReference type="PROSITE" id="PS50208"/>
    </source>
</evidence>
<feature type="region of interest" description="Disordered" evidence="1">
    <location>
        <begin position="57"/>
        <end position="97"/>
    </location>
</feature>